<sequence length="200" mass="21528">MSSDAMAPLRDPTLSSYREQLVEYVFLSELLQDCWFRRRQKVDVLRADVDGAGYDLVLDCQGVIRHVQLKSMVEGGKRSHVDIQLSLCSQASGAVVMVVLESDPARLVRLSYLALGGAPGKSLPDISTFKVTKHSKGNAEGVKAERPGLRCVPLSGFARLSTMADLSDWLFGPPRAGYETAPSGDEAEGAAEDDGEGEAA</sequence>
<evidence type="ECO:0000313" key="2">
    <source>
        <dbReference type="EMBL" id="GEJ56601.1"/>
    </source>
</evidence>
<feature type="region of interest" description="Disordered" evidence="1">
    <location>
        <begin position="175"/>
        <end position="200"/>
    </location>
</feature>
<dbReference type="Proteomes" id="UP000503640">
    <property type="component" value="Unassembled WGS sequence"/>
</dbReference>
<keyword evidence="3" id="KW-1185">Reference proteome</keyword>
<dbReference type="EMBL" id="BJTG01000003">
    <property type="protein sequence ID" value="GEJ56601.1"/>
    <property type="molecule type" value="Genomic_DNA"/>
</dbReference>
<feature type="compositionally biased region" description="Acidic residues" evidence="1">
    <location>
        <begin position="185"/>
        <end position="200"/>
    </location>
</feature>
<organism evidence="2 3">
    <name type="scientific">Anaeromyxobacter diazotrophicus</name>
    <dbReference type="NCBI Taxonomy" id="2590199"/>
    <lineage>
        <taxon>Bacteria</taxon>
        <taxon>Pseudomonadati</taxon>
        <taxon>Myxococcota</taxon>
        <taxon>Myxococcia</taxon>
        <taxon>Myxococcales</taxon>
        <taxon>Cystobacterineae</taxon>
        <taxon>Anaeromyxobacteraceae</taxon>
        <taxon>Anaeromyxobacter</taxon>
    </lineage>
</organism>
<dbReference type="AlphaFoldDB" id="A0A7I9VJL3"/>
<accession>A0A7I9VJL3</accession>
<proteinExistence type="predicted"/>
<gene>
    <name evidence="2" type="ORF">AMYX_13420</name>
</gene>
<comment type="caution">
    <text evidence="2">The sequence shown here is derived from an EMBL/GenBank/DDBJ whole genome shotgun (WGS) entry which is preliminary data.</text>
</comment>
<evidence type="ECO:0008006" key="4">
    <source>
        <dbReference type="Google" id="ProtNLM"/>
    </source>
</evidence>
<name>A0A7I9VJL3_9BACT</name>
<protein>
    <recommendedName>
        <fullName evidence="4">DUF4365 domain-containing protein</fullName>
    </recommendedName>
</protein>
<evidence type="ECO:0000313" key="3">
    <source>
        <dbReference type="Proteomes" id="UP000503640"/>
    </source>
</evidence>
<evidence type="ECO:0000256" key="1">
    <source>
        <dbReference type="SAM" id="MobiDB-lite"/>
    </source>
</evidence>
<reference evidence="3" key="1">
    <citation type="journal article" date="2020" name="Appl. Environ. Microbiol.">
        <title>Diazotrophic Anaeromyxobacter Isolates from Soils.</title>
        <authorList>
            <person name="Masuda Y."/>
            <person name="Yamanaka H."/>
            <person name="Xu Z.X."/>
            <person name="Shiratori Y."/>
            <person name="Aono T."/>
            <person name="Amachi S."/>
            <person name="Senoo K."/>
            <person name="Itoh H."/>
        </authorList>
    </citation>
    <scope>NUCLEOTIDE SEQUENCE [LARGE SCALE GENOMIC DNA]</scope>
    <source>
        <strain evidence="3">R267</strain>
    </source>
</reference>
<dbReference type="RefSeq" id="WP_176064110.1">
    <property type="nucleotide sequence ID" value="NZ_BJTG01000003.1"/>
</dbReference>